<protein>
    <recommendedName>
        <fullName evidence="3">ABC transporter domain-containing protein</fullName>
    </recommendedName>
</protein>
<name>A0A2T2XEW6_9FIRM</name>
<organism evidence="4 5">
    <name type="scientific">Sulfobacillus benefaciens</name>
    <dbReference type="NCBI Taxonomy" id="453960"/>
    <lineage>
        <taxon>Bacteria</taxon>
        <taxon>Bacillati</taxon>
        <taxon>Bacillota</taxon>
        <taxon>Clostridia</taxon>
        <taxon>Eubacteriales</taxon>
        <taxon>Clostridiales Family XVII. Incertae Sedis</taxon>
        <taxon>Sulfobacillus</taxon>
    </lineage>
</organism>
<dbReference type="InterPro" id="IPR027417">
    <property type="entry name" value="P-loop_NTPase"/>
</dbReference>
<dbReference type="SUPFAM" id="SSF52540">
    <property type="entry name" value="P-loop containing nucleoside triphosphate hydrolases"/>
    <property type="match status" value="1"/>
</dbReference>
<dbReference type="GO" id="GO:0016887">
    <property type="term" value="F:ATP hydrolysis activity"/>
    <property type="evidence" value="ECO:0007669"/>
    <property type="project" value="InterPro"/>
</dbReference>
<dbReference type="SMART" id="SM00382">
    <property type="entry name" value="AAA"/>
    <property type="match status" value="1"/>
</dbReference>
<evidence type="ECO:0000313" key="5">
    <source>
        <dbReference type="Proteomes" id="UP000242972"/>
    </source>
</evidence>
<evidence type="ECO:0000256" key="2">
    <source>
        <dbReference type="ARBA" id="ARBA00022840"/>
    </source>
</evidence>
<dbReference type="InterPro" id="IPR003439">
    <property type="entry name" value="ABC_transporter-like_ATP-bd"/>
</dbReference>
<dbReference type="Pfam" id="PF00005">
    <property type="entry name" value="ABC_tran"/>
    <property type="match status" value="1"/>
</dbReference>
<accession>A0A2T2XEW6</accession>
<proteinExistence type="predicted"/>
<dbReference type="PROSITE" id="PS50893">
    <property type="entry name" value="ABC_TRANSPORTER_2"/>
    <property type="match status" value="1"/>
</dbReference>
<dbReference type="InterPro" id="IPR003593">
    <property type="entry name" value="AAA+_ATPase"/>
</dbReference>
<feature type="domain" description="ABC transporter" evidence="3">
    <location>
        <begin position="13"/>
        <end position="239"/>
    </location>
</feature>
<reference evidence="4 5" key="1">
    <citation type="journal article" date="2014" name="BMC Genomics">
        <title>Comparison of environmental and isolate Sulfobacillus genomes reveals diverse carbon, sulfur, nitrogen, and hydrogen metabolisms.</title>
        <authorList>
            <person name="Justice N.B."/>
            <person name="Norman A."/>
            <person name="Brown C.T."/>
            <person name="Singh A."/>
            <person name="Thomas B.C."/>
            <person name="Banfield J.F."/>
        </authorList>
    </citation>
    <scope>NUCLEOTIDE SEQUENCE [LARGE SCALE GENOMIC DNA]</scope>
    <source>
        <strain evidence="4">AMDSBA4</strain>
    </source>
</reference>
<evidence type="ECO:0000256" key="1">
    <source>
        <dbReference type="ARBA" id="ARBA00022741"/>
    </source>
</evidence>
<dbReference type="CDD" id="cd03230">
    <property type="entry name" value="ABC_DR_subfamily_A"/>
    <property type="match status" value="1"/>
</dbReference>
<dbReference type="PANTHER" id="PTHR43158">
    <property type="entry name" value="SKFA PEPTIDE EXPORT ATP-BINDING PROTEIN SKFE"/>
    <property type="match status" value="1"/>
</dbReference>
<dbReference type="AlphaFoldDB" id="A0A2T2XEW6"/>
<comment type="caution">
    <text evidence="4">The sequence shown here is derived from an EMBL/GenBank/DDBJ whole genome shotgun (WGS) entry which is preliminary data.</text>
</comment>
<dbReference type="GO" id="GO:0005524">
    <property type="term" value="F:ATP binding"/>
    <property type="evidence" value="ECO:0007669"/>
    <property type="project" value="UniProtKB-KW"/>
</dbReference>
<gene>
    <name evidence="4" type="ORF">C7B46_11660</name>
</gene>
<dbReference type="Proteomes" id="UP000242972">
    <property type="component" value="Unassembled WGS sequence"/>
</dbReference>
<evidence type="ECO:0000259" key="3">
    <source>
        <dbReference type="PROSITE" id="PS50893"/>
    </source>
</evidence>
<keyword evidence="1" id="KW-0547">Nucleotide-binding</keyword>
<dbReference type="EMBL" id="PXYW01000028">
    <property type="protein sequence ID" value="PSR33051.1"/>
    <property type="molecule type" value="Genomic_DNA"/>
</dbReference>
<dbReference type="PANTHER" id="PTHR43158:SF2">
    <property type="entry name" value="SKFA PEPTIDE EXPORT ATP-BINDING PROTEIN SKFE"/>
    <property type="match status" value="1"/>
</dbReference>
<evidence type="ECO:0000313" key="4">
    <source>
        <dbReference type="EMBL" id="PSR33051.1"/>
    </source>
</evidence>
<keyword evidence="2" id="KW-0067">ATP-binding</keyword>
<sequence>MGDRGKGCMTQAISMRGVTKSFRGQQALVGIDWSVPTGCIYGLIGANGSGKTTLLRLALGLLWPDQGEISVLGQTLGNENAEVRQIVQYVASGRPFAVGFRVKEWIRYASLLYAEWDGSLCNKLLVALEINPQQHISDLSSGLQTSLQLAVAIAAHPRVLLLDEPTNGLDVVVKRQVLQFIIDMAAKWDTTIVMATHTIEDIERMADTVGILYRGRFIFQSELDAIKAHIHRLRVVIPQPLPQFLQHDPRILQVHHQGHITQVTVEGRLEPMAAAFRDAGAVLVEPVDMDLTEIFRVFLEKEGYSREALRWDAL</sequence>
<dbReference type="Gene3D" id="3.40.50.300">
    <property type="entry name" value="P-loop containing nucleotide triphosphate hydrolases"/>
    <property type="match status" value="1"/>
</dbReference>